<dbReference type="AlphaFoldDB" id="A0A0P1IPV5"/>
<reference evidence="3" key="1">
    <citation type="submission" date="2015-09" db="EMBL/GenBank/DDBJ databases">
        <authorList>
            <person name="Rodrigo-Torres Lidia"/>
            <person name="Arahal R.David."/>
        </authorList>
    </citation>
    <scope>NUCLEOTIDE SEQUENCE [LARGE SCALE GENOMIC DNA]</scope>
    <source>
        <strain evidence="3">CECT 7735</strain>
    </source>
</reference>
<dbReference type="SUPFAM" id="SSF53474">
    <property type="entry name" value="alpha/beta-Hydrolases"/>
    <property type="match status" value="1"/>
</dbReference>
<protein>
    <submittedName>
        <fullName evidence="2">Phospholipase YtpA</fullName>
        <ecNumber evidence="2">3.1.1.-</ecNumber>
    </submittedName>
</protein>
<dbReference type="GeneID" id="83880504"/>
<dbReference type="InterPro" id="IPR051044">
    <property type="entry name" value="MAG_DAG_Lipase"/>
</dbReference>
<dbReference type="PANTHER" id="PTHR11614">
    <property type="entry name" value="PHOSPHOLIPASE-RELATED"/>
    <property type="match status" value="1"/>
</dbReference>
<dbReference type="Proteomes" id="UP000051870">
    <property type="component" value="Unassembled WGS sequence"/>
</dbReference>
<dbReference type="InterPro" id="IPR022742">
    <property type="entry name" value="Hydrolase_4"/>
</dbReference>
<dbReference type="Gene3D" id="3.40.50.1820">
    <property type="entry name" value="alpha/beta hydrolase"/>
    <property type="match status" value="1"/>
</dbReference>
<dbReference type="STRING" id="1715693.PH7735_01450"/>
<keyword evidence="3" id="KW-1185">Reference proteome</keyword>
<accession>A0A0P1IPV5</accession>
<sequence>MEMHPAPFHSDVADGPDTGVAHWLTTSDGVRIRMAHWRAANEKGTVLMFPGRTEYIEKYGRAAGEFGERGYAMLAIDWRGQGLADRLIDDRAAGYVEEFSDYQKDIAAVLEAAEKLELPKPYFVIGHSMGGCIGLRAVMSGLPVNAAVFSAPMWGILMSSLMRPAAWAMSWGSKKTGIGHKLAPGTKSKTYVLAEPFDGNTLTRDNEMFRYMQDQVTSYPDLALGGPSMHWLHEALVEMRELSQMPAPDVPCLTFLGDSEQIVDPARIHKRMEGWSNGTLDIVKDGEHEVMMEVPETRDRVFTNAAAFFDAHLGDGGAQRASA</sequence>
<keyword evidence="2" id="KW-0378">Hydrolase</keyword>
<dbReference type="EMBL" id="CYTW01000001">
    <property type="protein sequence ID" value="CUJ92131.1"/>
    <property type="molecule type" value="Genomic_DNA"/>
</dbReference>
<evidence type="ECO:0000313" key="2">
    <source>
        <dbReference type="EMBL" id="CUJ92131.1"/>
    </source>
</evidence>
<organism evidence="2 3">
    <name type="scientific">Shimia thalassica</name>
    <dbReference type="NCBI Taxonomy" id="1715693"/>
    <lineage>
        <taxon>Bacteria</taxon>
        <taxon>Pseudomonadati</taxon>
        <taxon>Pseudomonadota</taxon>
        <taxon>Alphaproteobacteria</taxon>
        <taxon>Rhodobacterales</taxon>
        <taxon>Roseobacteraceae</taxon>
    </lineage>
</organism>
<dbReference type="Pfam" id="PF12146">
    <property type="entry name" value="Hydrolase_4"/>
    <property type="match status" value="1"/>
</dbReference>
<evidence type="ECO:0000259" key="1">
    <source>
        <dbReference type="Pfam" id="PF12146"/>
    </source>
</evidence>
<proteinExistence type="predicted"/>
<gene>
    <name evidence="2" type="primary">ytpA</name>
    <name evidence="2" type="ORF">PH7735_01450</name>
</gene>
<feature type="domain" description="Serine aminopeptidase S33" evidence="1">
    <location>
        <begin position="41"/>
        <end position="293"/>
    </location>
</feature>
<dbReference type="EC" id="3.1.1.-" evidence="2"/>
<name>A0A0P1IPV5_9RHOB</name>
<dbReference type="InterPro" id="IPR029058">
    <property type="entry name" value="AB_hydrolase_fold"/>
</dbReference>
<evidence type="ECO:0000313" key="3">
    <source>
        <dbReference type="Proteomes" id="UP000051870"/>
    </source>
</evidence>
<dbReference type="RefSeq" id="WP_145865278.1">
    <property type="nucleotide sequence ID" value="NZ_CYTW01000001.1"/>
</dbReference>
<dbReference type="GO" id="GO:0016787">
    <property type="term" value="F:hydrolase activity"/>
    <property type="evidence" value="ECO:0007669"/>
    <property type="project" value="UniProtKB-KW"/>
</dbReference>